<dbReference type="Pfam" id="PF04397">
    <property type="entry name" value="LytTR"/>
    <property type="match status" value="1"/>
</dbReference>
<evidence type="ECO:0000313" key="2">
    <source>
        <dbReference type="EMBL" id="MCI2241860.1"/>
    </source>
</evidence>
<feature type="domain" description="HTH LytTR-type" evidence="1">
    <location>
        <begin position="41"/>
        <end position="145"/>
    </location>
</feature>
<comment type="caution">
    <text evidence="2">The sequence shown here is derived from an EMBL/GenBank/DDBJ whole genome shotgun (WGS) entry which is preliminary data.</text>
</comment>
<dbReference type="Gene3D" id="2.40.50.1020">
    <property type="entry name" value="LytTr DNA-binding domain"/>
    <property type="match status" value="1"/>
</dbReference>
<dbReference type="RefSeq" id="WP_242164513.1">
    <property type="nucleotide sequence ID" value="NZ_JAJMLW010000002.1"/>
</dbReference>
<reference evidence="2" key="1">
    <citation type="submission" date="2021-11" db="EMBL/GenBank/DDBJ databases">
        <title>A Novel Adlercreutzia Species, isolated from a Allomyrina dichotoma larva feces.</title>
        <authorList>
            <person name="Suh M.K."/>
        </authorList>
    </citation>
    <scope>NUCLEOTIDE SEQUENCE</scope>
    <source>
        <strain evidence="2">JBNU-10</strain>
    </source>
</reference>
<dbReference type="Proteomes" id="UP001430755">
    <property type="component" value="Unassembled WGS sequence"/>
</dbReference>
<evidence type="ECO:0000313" key="3">
    <source>
        <dbReference type="Proteomes" id="UP001430755"/>
    </source>
</evidence>
<dbReference type="GO" id="GO:0003677">
    <property type="term" value="F:DNA binding"/>
    <property type="evidence" value="ECO:0007669"/>
    <property type="project" value="UniProtKB-KW"/>
</dbReference>
<organism evidence="2 3">
    <name type="scientific">Adlercreutzia faecimuris</name>
    <dbReference type="NCBI Taxonomy" id="2897341"/>
    <lineage>
        <taxon>Bacteria</taxon>
        <taxon>Bacillati</taxon>
        <taxon>Actinomycetota</taxon>
        <taxon>Coriobacteriia</taxon>
        <taxon>Eggerthellales</taxon>
        <taxon>Eggerthellaceae</taxon>
        <taxon>Adlercreutzia</taxon>
    </lineage>
</organism>
<dbReference type="InterPro" id="IPR046947">
    <property type="entry name" value="LytR-like"/>
</dbReference>
<name>A0ABS9WH05_9ACTN</name>
<dbReference type="PROSITE" id="PS50930">
    <property type="entry name" value="HTH_LYTTR"/>
    <property type="match status" value="1"/>
</dbReference>
<dbReference type="PANTHER" id="PTHR37299">
    <property type="entry name" value="TRANSCRIPTIONAL REGULATOR-RELATED"/>
    <property type="match status" value="1"/>
</dbReference>
<dbReference type="SMART" id="SM00850">
    <property type="entry name" value="LytTR"/>
    <property type="match status" value="1"/>
</dbReference>
<dbReference type="EMBL" id="JAJMLW010000002">
    <property type="protein sequence ID" value="MCI2241860.1"/>
    <property type="molecule type" value="Genomic_DNA"/>
</dbReference>
<sequence length="145" mass="15635">MRITVEERPDADEVEVRVTCRAVDGRVQAIVAAVGALDRRLTGIADGALVIVDAAQVLYAESVDGACFLYGADGVIECPLRLAELEERLAGTEFLRASRTLLVNFDHVRALRPYPGARLELVLGNGESVIASRQFAPAFRAKIGL</sequence>
<accession>A0ABS9WH05</accession>
<dbReference type="PANTHER" id="PTHR37299:SF4">
    <property type="entry name" value="TRANSCRIPTIONAL REGULATOR"/>
    <property type="match status" value="1"/>
</dbReference>
<dbReference type="InterPro" id="IPR007492">
    <property type="entry name" value="LytTR_DNA-bd_dom"/>
</dbReference>
<keyword evidence="2" id="KW-0238">DNA-binding</keyword>
<evidence type="ECO:0000259" key="1">
    <source>
        <dbReference type="PROSITE" id="PS50930"/>
    </source>
</evidence>
<keyword evidence="3" id="KW-1185">Reference proteome</keyword>
<proteinExistence type="predicted"/>
<protein>
    <submittedName>
        <fullName evidence="2">LytTR family transcriptional regulator DNA-binding domain-containing protein</fullName>
    </submittedName>
</protein>
<gene>
    <name evidence="2" type="ORF">LPT13_05765</name>
</gene>